<keyword evidence="2 4" id="KW-0560">Oxidoreductase</keyword>
<dbReference type="PANTHER" id="PTHR44196:SF1">
    <property type="entry name" value="DEHYDROGENASE_REDUCTASE SDR FAMILY MEMBER 7B"/>
    <property type="match status" value="1"/>
</dbReference>
<evidence type="ECO:0000313" key="5">
    <source>
        <dbReference type="Proteomes" id="UP000242084"/>
    </source>
</evidence>
<dbReference type="SUPFAM" id="SSF51735">
    <property type="entry name" value="NAD(P)-binding Rossmann-fold domains"/>
    <property type="match status" value="1"/>
</dbReference>
<dbReference type="InterPro" id="IPR020904">
    <property type="entry name" value="Sc_DH/Rdtase_CS"/>
</dbReference>
<dbReference type="Gene3D" id="3.40.50.720">
    <property type="entry name" value="NAD(P)-binding Rossmann-like Domain"/>
    <property type="match status" value="1"/>
</dbReference>
<sequence length="253" mass="28451">MLGKHYIITGATGSLGESLIRSLNECGAFVTIVVRNEEKATLLQNKYANIIDVILLDLNSEINHKYVRDKLSEHAKFDGIINNAGLGYFKSNEQHSNAEIKDIYNTNLVNLIELLNIVLPFLNRHASVVNIASISGKVTTPYGSHYAASKAALISFTNSLRLEREDLHILTINPGPFKSEFHTKADPSGTFQRLTEQIQLDVNDLGDQIVKGIIKKKIEINEPKWMDLGLRFYQLAPRTIEKLFKKSFLSKKL</sequence>
<dbReference type="RefSeq" id="WP_095087896.1">
    <property type="nucleotide sequence ID" value="NZ_BMDM01000002.1"/>
</dbReference>
<dbReference type="GO" id="GO:0004316">
    <property type="term" value="F:3-oxoacyl-[acyl-carrier-protein] reductase (NADPH) activity"/>
    <property type="evidence" value="ECO:0007669"/>
    <property type="project" value="UniProtKB-EC"/>
</dbReference>
<gene>
    <name evidence="4" type="primary">rhlG</name>
    <name evidence="4" type="ORF">SAMEA4384403_01275</name>
</gene>
<dbReference type="EC" id="1.1.1.100" evidence="4"/>
<dbReference type="PROSITE" id="PS00061">
    <property type="entry name" value="ADH_SHORT"/>
    <property type="match status" value="1"/>
</dbReference>
<reference evidence="4 5" key="1">
    <citation type="submission" date="2017-06" db="EMBL/GenBank/DDBJ databases">
        <authorList>
            <consortium name="Pathogen Informatics"/>
        </authorList>
    </citation>
    <scope>NUCLEOTIDE SEQUENCE [LARGE SCALE GENOMIC DNA]</scope>
    <source>
        <strain evidence="4 5">NCTC13839</strain>
    </source>
</reference>
<dbReference type="PANTHER" id="PTHR44196">
    <property type="entry name" value="DEHYDROGENASE/REDUCTASE SDR FAMILY MEMBER 7B"/>
    <property type="match status" value="1"/>
</dbReference>
<accession>A0A239Z7X7</accession>
<proteinExistence type="inferred from homology"/>
<dbReference type="GO" id="GO:0016020">
    <property type="term" value="C:membrane"/>
    <property type="evidence" value="ECO:0007669"/>
    <property type="project" value="TreeGrafter"/>
</dbReference>
<protein>
    <submittedName>
        <fullName evidence="4">Oxidoreductase, short-chain dehydrogenase/reductase family</fullName>
        <ecNumber evidence="4">1.1.1.100</ecNumber>
    </submittedName>
</protein>
<dbReference type="PRINTS" id="PR00081">
    <property type="entry name" value="GDHRDH"/>
</dbReference>
<dbReference type="InterPro" id="IPR036291">
    <property type="entry name" value="NAD(P)-bd_dom_sf"/>
</dbReference>
<organism evidence="4 5">
    <name type="scientific">Mammaliicoccus stepanovicii</name>
    <dbReference type="NCBI Taxonomy" id="643214"/>
    <lineage>
        <taxon>Bacteria</taxon>
        <taxon>Bacillati</taxon>
        <taxon>Bacillota</taxon>
        <taxon>Bacilli</taxon>
        <taxon>Bacillales</taxon>
        <taxon>Staphylococcaceae</taxon>
        <taxon>Mammaliicoccus</taxon>
    </lineage>
</organism>
<keyword evidence="5" id="KW-1185">Reference proteome</keyword>
<dbReference type="Pfam" id="PF00106">
    <property type="entry name" value="adh_short"/>
    <property type="match status" value="1"/>
</dbReference>
<name>A0A239Z7X7_9STAP</name>
<evidence type="ECO:0000313" key="4">
    <source>
        <dbReference type="EMBL" id="SNV67077.1"/>
    </source>
</evidence>
<dbReference type="InterPro" id="IPR002347">
    <property type="entry name" value="SDR_fam"/>
</dbReference>
<dbReference type="EMBL" id="LT906462">
    <property type="protein sequence ID" value="SNV67077.1"/>
    <property type="molecule type" value="Genomic_DNA"/>
</dbReference>
<dbReference type="KEGG" id="sste:SAMEA4384403_1275"/>
<dbReference type="OrthoDB" id="9793345at2"/>
<comment type="similarity">
    <text evidence="1 3">Belongs to the short-chain dehydrogenases/reductases (SDR) family.</text>
</comment>
<dbReference type="AlphaFoldDB" id="A0A239Z7X7"/>
<evidence type="ECO:0000256" key="1">
    <source>
        <dbReference type="ARBA" id="ARBA00006484"/>
    </source>
</evidence>
<evidence type="ECO:0000256" key="3">
    <source>
        <dbReference type="RuleBase" id="RU000363"/>
    </source>
</evidence>
<dbReference type="PRINTS" id="PR00080">
    <property type="entry name" value="SDRFAMILY"/>
</dbReference>
<evidence type="ECO:0000256" key="2">
    <source>
        <dbReference type="ARBA" id="ARBA00023002"/>
    </source>
</evidence>
<dbReference type="Proteomes" id="UP000242084">
    <property type="component" value="Chromosome 1"/>
</dbReference>